<evidence type="ECO:0000256" key="8">
    <source>
        <dbReference type="ARBA" id="ARBA00022741"/>
    </source>
</evidence>
<dbReference type="GO" id="GO:0005886">
    <property type="term" value="C:plasma membrane"/>
    <property type="evidence" value="ECO:0007669"/>
    <property type="project" value="UniProtKB-SubCell"/>
</dbReference>
<sequence>MKNRIYMKFILAYLLFGVLSFIAVATLTSDLTLNHLKEKKAESLYKVGNIIVSKYAAGFYKGELPTDNFHNHLEAMGAYLSSTIWIVDSEGKIIISSEEHTDLENPTVIHNFDPTISGSSYYQTGNFYGMFHENMLSVMNPITSNYKIKGYLIILTPVSEIVASKDRILNITYYTLAVIFLLSTIIMIAFTFMVYVPIRKITTAANEYAHGNLKYELDIQKEDEIGYLANTLNYMSSELSKSEEYQKKFIANISHDFRSPLTSIKGYIEAIIDGTIPPEMQEKYLNIILFETERLSKLTSSLLTLNDFNTKGGMLEISNFDINSVIKKTASTFEGTCTSKKISIELILTGHHLYVAADMSKIQQVLYNLIDNAIKFSHNNSIIYVETTEKNGKIFVSVKDTGIGIPKDSLKKIWDRFYKTDLSRGKDKKGTGLGLSIVREIVQAHGENINVISTEGVGSEFLFTLPLSKSLSGDI</sequence>
<keyword evidence="12" id="KW-0902">Two-component regulatory system</keyword>
<dbReference type="CDD" id="cd00082">
    <property type="entry name" value="HisKA"/>
    <property type="match status" value="1"/>
</dbReference>
<evidence type="ECO:0000256" key="5">
    <source>
        <dbReference type="ARBA" id="ARBA00022553"/>
    </source>
</evidence>
<keyword evidence="18" id="KW-1185">Reference proteome</keyword>
<evidence type="ECO:0000256" key="12">
    <source>
        <dbReference type="ARBA" id="ARBA00023012"/>
    </source>
</evidence>
<evidence type="ECO:0000313" key="17">
    <source>
        <dbReference type="EMBL" id="KAB1435933.1"/>
    </source>
</evidence>
<evidence type="ECO:0000256" key="1">
    <source>
        <dbReference type="ARBA" id="ARBA00000085"/>
    </source>
</evidence>
<dbReference type="PRINTS" id="PR00344">
    <property type="entry name" value="BCTRLSENSOR"/>
</dbReference>
<dbReference type="PANTHER" id="PTHR45528:SF1">
    <property type="entry name" value="SENSOR HISTIDINE KINASE CPXA"/>
    <property type="match status" value="1"/>
</dbReference>
<evidence type="ECO:0000256" key="14">
    <source>
        <dbReference type="SAM" id="Phobius"/>
    </source>
</evidence>
<evidence type="ECO:0000256" key="7">
    <source>
        <dbReference type="ARBA" id="ARBA00022692"/>
    </source>
</evidence>
<dbReference type="SMART" id="SM00304">
    <property type="entry name" value="HAMP"/>
    <property type="match status" value="1"/>
</dbReference>
<dbReference type="InterPro" id="IPR005467">
    <property type="entry name" value="His_kinase_dom"/>
</dbReference>
<feature type="transmembrane region" description="Helical" evidence="14">
    <location>
        <begin position="173"/>
        <end position="196"/>
    </location>
</feature>
<keyword evidence="4" id="KW-1003">Cell membrane</keyword>
<dbReference type="InterPro" id="IPR003660">
    <property type="entry name" value="HAMP_dom"/>
</dbReference>
<comment type="subcellular location">
    <subcellularLocation>
        <location evidence="2">Cell membrane</location>
        <topology evidence="2">Multi-pass membrane protein</topology>
    </subcellularLocation>
</comment>
<keyword evidence="9 17" id="KW-0418">Kinase</keyword>
<keyword evidence="6" id="KW-0808">Transferase</keyword>
<keyword evidence="11 14" id="KW-1133">Transmembrane helix</keyword>
<keyword evidence="5" id="KW-0597">Phosphoprotein</keyword>
<dbReference type="PROSITE" id="PS50885">
    <property type="entry name" value="HAMP"/>
    <property type="match status" value="1"/>
</dbReference>
<dbReference type="EMBL" id="WAGX01000007">
    <property type="protein sequence ID" value="KAB1435933.1"/>
    <property type="molecule type" value="Genomic_DNA"/>
</dbReference>
<dbReference type="Pfam" id="PF02518">
    <property type="entry name" value="HATPase_c"/>
    <property type="match status" value="1"/>
</dbReference>
<dbReference type="AlphaFoldDB" id="A0A7V7UAY1"/>
<dbReference type="SUPFAM" id="SSF158472">
    <property type="entry name" value="HAMP domain-like"/>
    <property type="match status" value="1"/>
</dbReference>
<reference evidence="17 18" key="2">
    <citation type="submission" date="2020-02" db="EMBL/GenBank/DDBJ databases">
        <title>Candidatus Galacturonibacter soehngenii shows hetero-acetogenic catabolism of galacturonic acid but lacks a canonical carbon monoxide dehydrogenase/acetyl-CoA synthase complex.</title>
        <authorList>
            <person name="Diender M."/>
            <person name="Stouten G.R."/>
            <person name="Petersen J.F."/>
            <person name="Nielsen P.H."/>
            <person name="Dueholm M.S."/>
            <person name="Pronk J.T."/>
            <person name="Van Loosdrecht M.C.M."/>
        </authorList>
    </citation>
    <scope>NUCLEOTIDE SEQUENCE [LARGE SCALE GENOMIC DNA]</scope>
    <source>
        <strain evidence="17">GalUA</strain>
    </source>
</reference>
<protein>
    <recommendedName>
        <fullName evidence="3">histidine kinase</fullName>
        <ecNumber evidence="3">2.7.13.3</ecNumber>
    </recommendedName>
</protein>
<dbReference type="InterPro" id="IPR003661">
    <property type="entry name" value="HisK_dim/P_dom"/>
</dbReference>
<evidence type="ECO:0000256" key="6">
    <source>
        <dbReference type="ARBA" id="ARBA00022679"/>
    </source>
</evidence>
<keyword evidence="8" id="KW-0547">Nucleotide-binding</keyword>
<dbReference type="Proteomes" id="UP000461768">
    <property type="component" value="Unassembled WGS sequence"/>
</dbReference>
<reference evidence="17 18" key="1">
    <citation type="submission" date="2019-09" db="EMBL/GenBank/DDBJ databases">
        <authorList>
            <person name="Valk L.C."/>
        </authorList>
    </citation>
    <scope>NUCLEOTIDE SEQUENCE [LARGE SCALE GENOMIC DNA]</scope>
    <source>
        <strain evidence="17">GalUA</strain>
    </source>
</reference>
<evidence type="ECO:0000256" key="13">
    <source>
        <dbReference type="ARBA" id="ARBA00023136"/>
    </source>
</evidence>
<dbReference type="InterPro" id="IPR003594">
    <property type="entry name" value="HATPase_dom"/>
</dbReference>
<dbReference type="OrthoDB" id="9813151at2"/>
<evidence type="ECO:0000256" key="3">
    <source>
        <dbReference type="ARBA" id="ARBA00012438"/>
    </source>
</evidence>
<dbReference type="Pfam" id="PF00512">
    <property type="entry name" value="HisKA"/>
    <property type="match status" value="1"/>
</dbReference>
<dbReference type="SMART" id="SM00387">
    <property type="entry name" value="HATPase_c"/>
    <property type="match status" value="1"/>
</dbReference>
<dbReference type="CDD" id="cd00075">
    <property type="entry name" value="HATPase"/>
    <property type="match status" value="1"/>
</dbReference>
<evidence type="ECO:0000259" key="16">
    <source>
        <dbReference type="PROSITE" id="PS50885"/>
    </source>
</evidence>
<dbReference type="GO" id="GO:0000155">
    <property type="term" value="F:phosphorelay sensor kinase activity"/>
    <property type="evidence" value="ECO:0007669"/>
    <property type="project" value="InterPro"/>
</dbReference>
<dbReference type="FunFam" id="3.30.565.10:FF:000006">
    <property type="entry name" value="Sensor histidine kinase WalK"/>
    <property type="match status" value="1"/>
</dbReference>
<dbReference type="Gene3D" id="3.30.565.10">
    <property type="entry name" value="Histidine kinase-like ATPase, C-terminal domain"/>
    <property type="match status" value="1"/>
</dbReference>
<dbReference type="CDD" id="cd06225">
    <property type="entry name" value="HAMP"/>
    <property type="match status" value="1"/>
</dbReference>
<accession>A0A7V7UAY1</accession>
<dbReference type="GO" id="GO:0005524">
    <property type="term" value="F:ATP binding"/>
    <property type="evidence" value="ECO:0007669"/>
    <property type="project" value="UniProtKB-KW"/>
</dbReference>
<evidence type="ECO:0000256" key="4">
    <source>
        <dbReference type="ARBA" id="ARBA00022475"/>
    </source>
</evidence>
<dbReference type="FunFam" id="1.10.287.130:FF:000001">
    <property type="entry name" value="Two-component sensor histidine kinase"/>
    <property type="match status" value="1"/>
</dbReference>
<proteinExistence type="predicted"/>
<evidence type="ECO:0000256" key="10">
    <source>
        <dbReference type="ARBA" id="ARBA00022840"/>
    </source>
</evidence>
<evidence type="ECO:0000256" key="11">
    <source>
        <dbReference type="ARBA" id="ARBA00022989"/>
    </source>
</evidence>
<dbReference type="InterPro" id="IPR004358">
    <property type="entry name" value="Sig_transdc_His_kin-like_C"/>
</dbReference>
<name>A0A7V7UAY1_9FIRM</name>
<dbReference type="Gene3D" id="6.10.340.10">
    <property type="match status" value="1"/>
</dbReference>
<comment type="caution">
    <text evidence="17">The sequence shown here is derived from an EMBL/GenBank/DDBJ whole genome shotgun (WGS) entry which is preliminary data.</text>
</comment>
<keyword evidence="13 14" id="KW-0472">Membrane</keyword>
<feature type="domain" description="HAMP" evidence="16">
    <location>
        <begin position="197"/>
        <end position="244"/>
    </location>
</feature>
<dbReference type="SUPFAM" id="SSF55874">
    <property type="entry name" value="ATPase domain of HSP90 chaperone/DNA topoisomerase II/histidine kinase"/>
    <property type="match status" value="1"/>
</dbReference>
<dbReference type="SUPFAM" id="SSF47384">
    <property type="entry name" value="Homodimeric domain of signal transducing histidine kinase"/>
    <property type="match status" value="1"/>
</dbReference>
<dbReference type="RefSeq" id="WP_151147706.1">
    <property type="nucleotide sequence ID" value="NZ_WAGX01000007.1"/>
</dbReference>
<dbReference type="SMART" id="SM00388">
    <property type="entry name" value="HisKA"/>
    <property type="match status" value="1"/>
</dbReference>
<dbReference type="InterPro" id="IPR050398">
    <property type="entry name" value="HssS/ArlS-like"/>
</dbReference>
<dbReference type="InterPro" id="IPR036890">
    <property type="entry name" value="HATPase_C_sf"/>
</dbReference>
<dbReference type="Gene3D" id="1.10.287.130">
    <property type="match status" value="1"/>
</dbReference>
<dbReference type="Pfam" id="PF00672">
    <property type="entry name" value="HAMP"/>
    <property type="match status" value="1"/>
</dbReference>
<keyword evidence="7 14" id="KW-0812">Transmembrane</keyword>
<comment type="catalytic activity">
    <reaction evidence="1">
        <text>ATP + protein L-histidine = ADP + protein N-phospho-L-histidine.</text>
        <dbReference type="EC" id="2.7.13.3"/>
    </reaction>
</comment>
<dbReference type="PANTHER" id="PTHR45528">
    <property type="entry name" value="SENSOR HISTIDINE KINASE CPXA"/>
    <property type="match status" value="1"/>
</dbReference>
<evidence type="ECO:0000313" key="18">
    <source>
        <dbReference type="Proteomes" id="UP000461768"/>
    </source>
</evidence>
<dbReference type="InterPro" id="IPR036097">
    <property type="entry name" value="HisK_dim/P_sf"/>
</dbReference>
<organism evidence="17 18">
    <name type="scientific">Candidatus Galacturonatibacter soehngenii</name>
    <dbReference type="NCBI Taxonomy" id="2307010"/>
    <lineage>
        <taxon>Bacteria</taxon>
        <taxon>Bacillati</taxon>
        <taxon>Bacillota</taxon>
        <taxon>Clostridia</taxon>
        <taxon>Lachnospirales</taxon>
        <taxon>Lachnospiraceae</taxon>
        <taxon>Candidatus Galacturonatibacter</taxon>
    </lineage>
</organism>
<evidence type="ECO:0000256" key="2">
    <source>
        <dbReference type="ARBA" id="ARBA00004651"/>
    </source>
</evidence>
<dbReference type="PROSITE" id="PS50109">
    <property type="entry name" value="HIS_KIN"/>
    <property type="match status" value="1"/>
</dbReference>
<gene>
    <name evidence="17" type="ORF">F7O84_16290</name>
</gene>
<evidence type="ECO:0000259" key="15">
    <source>
        <dbReference type="PROSITE" id="PS50109"/>
    </source>
</evidence>
<dbReference type="EC" id="2.7.13.3" evidence="3"/>
<feature type="domain" description="Histidine kinase" evidence="15">
    <location>
        <begin position="252"/>
        <end position="469"/>
    </location>
</feature>
<evidence type="ECO:0000256" key="9">
    <source>
        <dbReference type="ARBA" id="ARBA00022777"/>
    </source>
</evidence>
<keyword evidence="10" id="KW-0067">ATP-binding</keyword>